<protein>
    <recommendedName>
        <fullName evidence="3">Lipoprotein</fullName>
    </recommendedName>
</protein>
<proteinExistence type="predicted"/>
<reference evidence="1 2" key="1">
    <citation type="journal article" date="2015" name="Proc. Natl. Acad. Sci. U.S.A.">
        <title>Expanded metabolic versatility of ubiquitous nitrite-oxidizing bacteria from the genus Nitrospira.</title>
        <authorList>
            <person name="Koch H."/>
            <person name="Lucker S."/>
            <person name="Albertsen M."/>
            <person name="Kitzinger K."/>
            <person name="Herbold C."/>
            <person name="Spieck E."/>
            <person name="Nielsen P.H."/>
            <person name="Wagner M."/>
            <person name="Daims H."/>
        </authorList>
    </citation>
    <scope>NUCLEOTIDE SEQUENCE [LARGE SCALE GENOMIC DNA]</scope>
    <source>
        <strain evidence="1 2">NSP M-1</strain>
    </source>
</reference>
<sequence>MKHRIVGVMVLGLLAGLDGCAGQGDAVPIGLSLKPAADQAASAPAGTVEVLVTPFGDDRSDRTKLGVHQSLWGTTEPLTLKNGSVGEVTAKALAEYLVRKGWRARYAAAFAGQDGEVVISGKVLESSVDAHGTVGSTDIVAKNKIVVHAKNQSDGSSITNTVGHNGTYSVFWYGPEDAEEILSEVMERNFEKFVSQTRFDGSALRFK</sequence>
<dbReference type="PATRIC" id="fig|42253.5.peg.1161"/>
<accession>A0A0K2GAH5</accession>
<gene>
    <name evidence="1" type="ORF">NITMOv2_1176</name>
</gene>
<keyword evidence="2" id="KW-1185">Reference proteome</keyword>
<dbReference type="OrthoDB" id="9796504at2"/>
<dbReference type="KEGG" id="nmv:NITMOv2_1176"/>
<dbReference type="STRING" id="42253.NITMOv2_1176"/>
<dbReference type="EMBL" id="CP011801">
    <property type="protein sequence ID" value="ALA57607.1"/>
    <property type="molecule type" value="Genomic_DNA"/>
</dbReference>
<name>A0A0K2GAH5_NITMO</name>
<evidence type="ECO:0008006" key="3">
    <source>
        <dbReference type="Google" id="ProtNLM"/>
    </source>
</evidence>
<evidence type="ECO:0000313" key="1">
    <source>
        <dbReference type="EMBL" id="ALA57607.1"/>
    </source>
</evidence>
<dbReference type="RefSeq" id="WP_053378922.1">
    <property type="nucleotide sequence ID" value="NZ_CP011801.1"/>
</dbReference>
<dbReference type="Proteomes" id="UP000069205">
    <property type="component" value="Chromosome"/>
</dbReference>
<evidence type="ECO:0000313" key="2">
    <source>
        <dbReference type="Proteomes" id="UP000069205"/>
    </source>
</evidence>
<dbReference type="AlphaFoldDB" id="A0A0K2GAH5"/>
<organism evidence="1 2">
    <name type="scientific">Nitrospira moscoviensis</name>
    <dbReference type="NCBI Taxonomy" id="42253"/>
    <lineage>
        <taxon>Bacteria</taxon>
        <taxon>Pseudomonadati</taxon>
        <taxon>Nitrospirota</taxon>
        <taxon>Nitrospiria</taxon>
        <taxon>Nitrospirales</taxon>
        <taxon>Nitrospiraceae</taxon>
        <taxon>Nitrospira</taxon>
    </lineage>
</organism>